<dbReference type="InterPro" id="IPR006094">
    <property type="entry name" value="Oxid_FAD_bind_N"/>
</dbReference>
<dbReference type="InterPro" id="IPR036318">
    <property type="entry name" value="FAD-bd_PCMH-like_sf"/>
</dbReference>
<dbReference type="InterPro" id="IPR016171">
    <property type="entry name" value="Vanillyl_alc_oxidase_C-sub2"/>
</dbReference>
<dbReference type="Gene3D" id="3.30.465.10">
    <property type="match status" value="1"/>
</dbReference>
<dbReference type="Pfam" id="PF04030">
    <property type="entry name" value="ALO"/>
    <property type="match status" value="1"/>
</dbReference>
<comment type="caution">
    <text evidence="3">The sequence shown here is derived from an EMBL/GenBank/DDBJ whole genome shotgun (WGS) entry which is preliminary data.</text>
</comment>
<protein>
    <submittedName>
        <fullName evidence="3">Alditol oxidase</fullName>
    </submittedName>
</protein>
<dbReference type="SUPFAM" id="SSF56176">
    <property type="entry name" value="FAD-binding/transporter-associated domain-like"/>
    <property type="match status" value="1"/>
</dbReference>
<evidence type="ECO:0000313" key="3">
    <source>
        <dbReference type="EMBL" id="GAA1190426.1"/>
    </source>
</evidence>
<dbReference type="Gene3D" id="3.30.70.2530">
    <property type="match status" value="1"/>
</dbReference>
<dbReference type="InterPro" id="IPR010031">
    <property type="entry name" value="FAD_lactone_oxidase-like"/>
</dbReference>
<evidence type="ECO:0000259" key="2">
    <source>
        <dbReference type="PROSITE" id="PS51387"/>
    </source>
</evidence>
<dbReference type="InterPro" id="IPR016166">
    <property type="entry name" value="FAD-bd_PCMH"/>
</dbReference>
<keyword evidence="4" id="KW-1185">Reference proteome</keyword>
<dbReference type="Gene3D" id="3.30.70.2520">
    <property type="match status" value="1"/>
</dbReference>
<name>A0ABP4FP48_9ACTN</name>
<dbReference type="InterPro" id="IPR007173">
    <property type="entry name" value="ALO_C"/>
</dbReference>
<dbReference type="PANTHER" id="PTHR43762:SF1">
    <property type="entry name" value="D-ARABINONO-1,4-LACTONE OXIDASE"/>
    <property type="match status" value="1"/>
</dbReference>
<dbReference type="PIRSF" id="PIRSF000136">
    <property type="entry name" value="LGO_GLO"/>
    <property type="match status" value="1"/>
</dbReference>
<dbReference type="Gene3D" id="1.10.45.10">
    <property type="entry name" value="Vanillyl-alcohol Oxidase, Chain A, domain 4"/>
    <property type="match status" value="1"/>
</dbReference>
<sequence length="458" mass="48856">MPQTPGRPEVPVGQIPETAAPVARNWAGNITFNAARVHAPTSVAELQDIVAGSDAVRVLGSGHSFNTIADTHGDLVSVAGLPAVVEVDEAAHTVTVGAGLRFAEFTGAVHRAGLALHNLGSLPHISVAGACATGTHGSGAGNGTLASAVRALELVTADGELRRLERGDEDFAGSVTAFGAVGVVTRLTLDLVPAYEIRQWVYEGLPYGRLRERFDELMAAAYSVSLFTDFHSDRIEQVWLKRRADDGGPHPVPETWHGAVLADGPRHPVPGMDAGTCTEQAGVTGPWYERLPHFRAEYTPSNGDELQSEYFVAREDGPAALDALTRIGDRIAPVLQVGEIRTIAADGLWLSPAYGRDTVAFHFTWIPDTAAVTPVLAVIEKALAPFRVRPHWGKLFAMGADRLGELYERYADFEALTARRDPRGVFRNAWLDRYFPGGRGGSVGGGSAGGGGPERRLR</sequence>
<evidence type="ECO:0000313" key="4">
    <source>
        <dbReference type="Proteomes" id="UP001501371"/>
    </source>
</evidence>
<reference evidence="4" key="1">
    <citation type="journal article" date="2019" name="Int. J. Syst. Evol. Microbiol.">
        <title>The Global Catalogue of Microorganisms (GCM) 10K type strain sequencing project: providing services to taxonomists for standard genome sequencing and annotation.</title>
        <authorList>
            <consortium name="The Broad Institute Genomics Platform"/>
            <consortium name="The Broad Institute Genome Sequencing Center for Infectious Disease"/>
            <person name="Wu L."/>
            <person name="Ma J."/>
        </authorList>
    </citation>
    <scope>NUCLEOTIDE SEQUENCE [LARGE SCALE GENOMIC DNA]</scope>
    <source>
        <strain evidence="4">JCM 12696</strain>
    </source>
</reference>
<dbReference type="Gene3D" id="3.30.43.10">
    <property type="entry name" value="Uridine Diphospho-n-acetylenolpyruvylglucosamine Reductase, domain 2"/>
    <property type="match status" value="1"/>
</dbReference>
<proteinExistence type="predicted"/>
<dbReference type="InterPro" id="IPR016167">
    <property type="entry name" value="FAD-bd_PCMH_sub1"/>
</dbReference>
<keyword evidence="1" id="KW-0560">Oxidoreductase</keyword>
<dbReference type="EMBL" id="BAAAKV010000061">
    <property type="protein sequence ID" value="GAA1190426.1"/>
    <property type="molecule type" value="Genomic_DNA"/>
</dbReference>
<accession>A0ABP4FP48</accession>
<dbReference type="Pfam" id="PF01565">
    <property type="entry name" value="FAD_binding_4"/>
    <property type="match status" value="1"/>
</dbReference>
<gene>
    <name evidence="3" type="primary">aldO</name>
    <name evidence="3" type="ORF">GCM10009654_54870</name>
</gene>
<feature type="domain" description="FAD-binding PCMH-type" evidence="2">
    <location>
        <begin position="30"/>
        <end position="194"/>
    </location>
</feature>
<dbReference type="Proteomes" id="UP001501371">
    <property type="component" value="Unassembled WGS sequence"/>
</dbReference>
<organism evidence="3 4">
    <name type="scientific">Streptomyces hebeiensis</name>
    <dbReference type="NCBI Taxonomy" id="229486"/>
    <lineage>
        <taxon>Bacteria</taxon>
        <taxon>Bacillati</taxon>
        <taxon>Actinomycetota</taxon>
        <taxon>Actinomycetes</taxon>
        <taxon>Kitasatosporales</taxon>
        <taxon>Streptomycetaceae</taxon>
        <taxon>Streptomyces</taxon>
    </lineage>
</organism>
<evidence type="ECO:0000256" key="1">
    <source>
        <dbReference type="ARBA" id="ARBA00023002"/>
    </source>
</evidence>
<dbReference type="InterPro" id="IPR016169">
    <property type="entry name" value="FAD-bd_PCMH_sub2"/>
</dbReference>
<dbReference type="PROSITE" id="PS51387">
    <property type="entry name" value="FAD_PCMH"/>
    <property type="match status" value="1"/>
</dbReference>
<dbReference type="PANTHER" id="PTHR43762">
    <property type="entry name" value="L-GULONOLACTONE OXIDASE"/>
    <property type="match status" value="1"/>
</dbReference>